<keyword evidence="2" id="KW-0812">Transmembrane</keyword>
<feature type="compositionally biased region" description="Low complexity" evidence="1">
    <location>
        <begin position="303"/>
        <end position="317"/>
    </location>
</feature>
<keyword evidence="2" id="KW-0472">Membrane</keyword>
<dbReference type="OrthoDB" id="4485998at2"/>
<protein>
    <submittedName>
        <fullName evidence="3">Uncharacterized protein</fullName>
    </submittedName>
</protein>
<accession>A0A366DCZ3</accession>
<comment type="caution">
    <text evidence="3">The sequence shown here is derived from an EMBL/GenBank/DDBJ whole genome shotgun (WGS) entry which is preliminary data.</text>
</comment>
<evidence type="ECO:0000313" key="3">
    <source>
        <dbReference type="EMBL" id="RBO87927.1"/>
    </source>
</evidence>
<feature type="region of interest" description="Disordered" evidence="1">
    <location>
        <begin position="265"/>
        <end position="377"/>
    </location>
</feature>
<reference evidence="3 4" key="1">
    <citation type="submission" date="2018-06" db="EMBL/GenBank/DDBJ databases">
        <title>Genomic Encyclopedia of Type Strains, Phase IV (KMG-IV): sequencing the most valuable type-strain genomes for metagenomic binning, comparative biology and taxonomic classification.</title>
        <authorList>
            <person name="Goeker M."/>
        </authorList>
    </citation>
    <scope>NUCLEOTIDE SEQUENCE [LARGE SCALE GENOMIC DNA]</scope>
    <source>
        <strain evidence="3 4">DSM 44599</strain>
    </source>
</reference>
<dbReference type="Proteomes" id="UP000252586">
    <property type="component" value="Unassembled WGS sequence"/>
</dbReference>
<feature type="compositionally biased region" description="Pro residues" evidence="1">
    <location>
        <begin position="286"/>
        <end position="302"/>
    </location>
</feature>
<evidence type="ECO:0000256" key="1">
    <source>
        <dbReference type="SAM" id="MobiDB-lite"/>
    </source>
</evidence>
<dbReference type="AlphaFoldDB" id="A0A366DCZ3"/>
<evidence type="ECO:0000313" key="4">
    <source>
        <dbReference type="Proteomes" id="UP000252586"/>
    </source>
</evidence>
<feature type="compositionally biased region" description="Low complexity" evidence="1">
    <location>
        <begin position="328"/>
        <end position="351"/>
    </location>
</feature>
<keyword evidence="4" id="KW-1185">Reference proteome</keyword>
<name>A0A366DCZ3_9NOCA</name>
<keyword evidence="2" id="KW-1133">Transmembrane helix</keyword>
<organism evidence="3 4">
    <name type="scientific">Nocardia puris</name>
    <dbReference type="NCBI Taxonomy" id="208602"/>
    <lineage>
        <taxon>Bacteria</taxon>
        <taxon>Bacillati</taxon>
        <taxon>Actinomycetota</taxon>
        <taxon>Actinomycetes</taxon>
        <taxon>Mycobacteriales</taxon>
        <taxon>Nocardiaceae</taxon>
        <taxon>Nocardia</taxon>
    </lineage>
</organism>
<dbReference type="RefSeq" id="WP_067503965.1">
    <property type="nucleotide sequence ID" value="NZ_QNRE01000010.1"/>
</dbReference>
<evidence type="ECO:0000256" key="2">
    <source>
        <dbReference type="SAM" id="Phobius"/>
    </source>
</evidence>
<proteinExistence type="predicted"/>
<sequence>MATGVGLRIADEDSTAAIVTDGGELHYVVRESVLHMSDDGDTVLGGEPPADHSHSITGFVAAVGDPAGITVDDGEAYRAEDLVATALFCLINLTAEHLSGAAEFYATHPGGWPAEQVQALREALDYLGLKSVVLVSEADLPAVDTAEPGKSFSYDAARAALAAVLATPAGATPPDPTAAENSTIVTDVIPAVPVPEAQQAYSAAMPIATALPTEAITDVPETPAPAPQPTPKEDRKRVTVLIAAAALVGLTLGGVGVALLFRGEDSPAVPPVRDAQSGVSTTSTVAPPPPPPAQPVAPPPAPITTEPPIVTTTTTEPEPAPPPPPPTTTEEPTTTTVPPTTTPEETTSPTRTRPRNPWQPYDPENPFEWWETPTVPR</sequence>
<feature type="transmembrane region" description="Helical" evidence="2">
    <location>
        <begin position="238"/>
        <end position="261"/>
    </location>
</feature>
<dbReference type="Gene3D" id="3.30.420.40">
    <property type="match status" value="1"/>
</dbReference>
<dbReference type="EMBL" id="QNRE01000010">
    <property type="protein sequence ID" value="RBO87927.1"/>
    <property type="molecule type" value="Genomic_DNA"/>
</dbReference>
<feature type="region of interest" description="Disordered" evidence="1">
    <location>
        <begin position="215"/>
        <end position="235"/>
    </location>
</feature>
<gene>
    <name evidence="3" type="ORF">DFR74_110182</name>
</gene>
<dbReference type="STRING" id="1210090.GCA_001613185_00990"/>
<feature type="compositionally biased region" description="Pro residues" evidence="1">
    <location>
        <begin position="318"/>
        <end position="327"/>
    </location>
</feature>